<comment type="caution">
    <text evidence="3">The sequence shown here is derived from an EMBL/GenBank/DDBJ whole genome shotgun (WGS) entry which is preliminary data.</text>
</comment>
<evidence type="ECO:0000313" key="2">
    <source>
        <dbReference type="EMBL" id="GLS44339.1"/>
    </source>
</evidence>
<dbReference type="Proteomes" id="UP001156881">
    <property type="component" value="Unassembled WGS sequence"/>
</dbReference>
<keyword evidence="5" id="KW-1185">Reference proteome</keyword>
<dbReference type="AlphaFoldDB" id="A0A7W6ANP4"/>
<dbReference type="Proteomes" id="UP000517759">
    <property type="component" value="Unassembled WGS sequence"/>
</dbReference>
<dbReference type="RefSeq" id="WP_246413405.1">
    <property type="nucleotide sequence ID" value="NZ_BSPG01000011.1"/>
</dbReference>
<reference evidence="3 4" key="3">
    <citation type="submission" date="2020-08" db="EMBL/GenBank/DDBJ databases">
        <title>Genomic Encyclopedia of Type Strains, Phase IV (KMG-IV): sequencing the most valuable type-strain genomes for metagenomic binning, comparative biology and taxonomic classification.</title>
        <authorList>
            <person name="Goeker M."/>
        </authorList>
    </citation>
    <scope>NUCLEOTIDE SEQUENCE [LARGE SCALE GENOMIC DNA]</scope>
    <source>
        <strain evidence="3 4">DSM 24105</strain>
    </source>
</reference>
<reference evidence="2" key="1">
    <citation type="journal article" date="2014" name="Int. J. Syst. Evol. Microbiol.">
        <title>Complete genome of a new Firmicutes species belonging to the dominant human colonic microbiota ('Ruminococcus bicirculans') reveals two chromosomes and a selective capacity to utilize plant glucans.</title>
        <authorList>
            <consortium name="NISC Comparative Sequencing Program"/>
            <person name="Wegmann U."/>
            <person name="Louis P."/>
            <person name="Goesmann A."/>
            <person name="Henrissat B."/>
            <person name="Duncan S.H."/>
            <person name="Flint H.J."/>
        </authorList>
    </citation>
    <scope>NUCLEOTIDE SEQUENCE</scope>
    <source>
        <strain evidence="2">NBRC 107710</strain>
    </source>
</reference>
<feature type="chain" id="PRO_5031071536" evidence="1">
    <location>
        <begin position="26"/>
        <end position="119"/>
    </location>
</feature>
<feature type="signal peptide" evidence="1">
    <location>
        <begin position="1"/>
        <end position="25"/>
    </location>
</feature>
<keyword evidence="1" id="KW-0732">Signal</keyword>
<reference evidence="2" key="4">
    <citation type="submission" date="2023-01" db="EMBL/GenBank/DDBJ databases">
        <title>Draft genome sequence of Methylobacterium brachythecii strain NBRC 107710.</title>
        <authorList>
            <person name="Sun Q."/>
            <person name="Mori K."/>
        </authorList>
    </citation>
    <scope>NUCLEOTIDE SEQUENCE</scope>
    <source>
        <strain evidence="2">NBRC 107710</strain>
    </source>
</reference>
<accession>A0A7W6ANP4</accession>
<proteinExistence type="predicted"/>
<organism evidence="3 4">
    <name type="scientific">Methylobacterium brachythecii</name>
    <dbReference type="NCBI Taxonomy" id="1176177"/>
    <lineage>
        <taxon>Bacteria</taxon>
        <taxon>Pseudomonadati</taxon>
        <taxon>Pseudomonadota</taxon>
        <taxon>Alphaproteobacteria</taxon>
        <taxon>Hyphomicrobiales</taxon>
        <taxon>Methylobacteriaceae</taxon>
        <taxon>Methylobacterium</taxon>
    </lineage>
</organism>
<evidence type="ECO:0000313" key="4">
    <source>
        <dbReference type="Proteomes" id="UP000517759"/>
    </source>
</evidence>
<reference evidence="5" key="2">
    <citation type="journal article" date="2019" name="Int. J. Syst. Evol. Microbiol.">
        <title>The Global Catalogue of Microorganisms (GCM) 10K type strain sequencing project: providing services to taxonomists for standard genome sequencing and annotation.</title>
        <authorList>
            <consortium name="The Broad Institute Genomics Platform"/>
            <consortium name="The Broad Institute Genome Sequencing Center for Infectious Disease"/>
            <person name="Wu L."/>
            <person name="Ma J."/>
        </authorList>
    </citation>
    <scope>NUCLEOTIDE SEQUENCE [LARGE SCALE GENOMIC DNA]</scope>
    <source>
        <strain evidence="5">NBRC 107710</strain>
    </source>
</reference>
<dbReference type="EMBL" id="JACIDN010000010">
    <property type="protein sequence ID" value="MBB3905154.1"/>
    <property type="molecule type" value="Genomic_DNA"/>
</dbReference>
<evidence type="ECO:0000313" key="3">
    <source>
        <dbReference type="EMBL" id="MBB3905154.1"/>
    </source>
</evidence>
<gene>
    <name evidence="2" type="ORF">GCM10007884_23270</name>
    <name evidence="3" type="ORF">GGR33_004682</name>
</gene>
<evidence type="ECO:0000313" key="5">
    <source>
        <dbReference type="Proteomes" id="UP001156881"/>
    </source>
</evidence>
<evidence type="ECO:0000256" key="1">
    <source>
        <dbReference type="SAM" id="SignalP"/>
    </source>
</evidence>
<name>A0A7W6ANP4_9HYPH</name>
<sequence length="119" mass="11163">MNTRMKTAIAAAAVTLGLAAAPASAQVLGSGYGDQGSAAGYDGRAPGYNDDGTLNVFGAHIDPPGARGGLVGGVGNVVGGVTNGVGSVVGGVVGGVTGAADDVVTGSTGGRYANGRPTF</sequence>
<dbReference type="EMBL" id="BSPG01000011">
    <property type="protein sequence ID" value="GLS44339.1"/>
    <property type="molecule type" value="Genomic_DNA"/>
</dbReference>
<protein>
    <submittedName>
        <fullName evidence="3">Uncharacterized protein</fullName>
    </submittedName>
</protein>